<dbReference type="InParanoid" id="H6CAP0"/>
<evidence type="ECO:0000256" key="4">
    <source>
        <dbReference type="ARBA" id="ARBA00022525"/>
    </source>
</evidence>
<reference evidence="14" key="1">
    <citation type="submission" date="2011-07" db="EMBL/GenBank/DDBJ databases">
        <title>The Genome Sequence of Exophiala (Wangiella) dermatitidis NIH/UT8656.</title>
        <authorList>
            <consortium name="The Broad Institute Genome Sequencing Platform"/>
            <person name="Cuomo C."/>
            <person name="Wang Z."/>
            <person name="Hunicke-Smith S."/>
            <person name="Szanislo P.J."/>
            <person name="Earl A."/>
            <person name="Young S.K."/>
            <person name="Zeng Q."/>
            <person name="Gargeya S."/>
            <person name="Fitzgerald M."/>
            <person name="Haas B."/>
            <person name="Abouelleil A."/>
            <person name="Alvarado L."/>
            <person name="Arachchi H.M."/>
            <person name="Berlin A."/>
            <person name="Brown A."/>
            <person name="Chapman S.B."/>
            <person name="Chen Z."/>
            <person name="Dunbar C."/>
            <person name="Freedman E."/>
            <person name="Gearin G."/>
            <person name="Gellesch M."/>
            <person name="Goldberg J."/>
            <person name="Griggs A."/>
            <person name="Gujja S."/>
            <person name="Heiman D."/>
            <person name="Howarth C."/>
            <person name="Larson L."/>
            <person name="Lui A."/>
            <person name="MacDonald P.J.P."/>
            <person name="Montmayeur A."/>
            <person name="Murphy C."/>
            <person name="Neiman D."/>
            <person name="Pearson M."/>
            <person name="Priest M."/>
            <person name="Roberts A."/>
            <person name="Saif S."/>
            <person name="Shea T."/>
            <person name="Shenoy N."/>
            <person name="Sisk P."/>
            <person name="Stolte C."/>
            <person name="Sykes S."/>
            <person name="Wortman J."/>
            <person name="Nusbaum C."/>
            <person name="Birren B."/>
        </authorList>
    </citation>
    <scope>NUCLEOTIDE SEQUENCE</scope>
    <source>
        <strain evidence="14">NIH/UT8656</strain>
    </source>
</reference>
<evidence type="ECO:0000256" key="9">
    <source>
        <dbReference type="PROSITE-ProRule" id="PRU01356"/>
    </source>
</evidence>
<protein>
    <recommendedName>
        <fullName evidence="13">CFEM domain-containing protein</fullName>
    </recommendedName>
</protein>
<dbReference type="VEuPathDB" id="FungiDB:HMPREF1120_08781"/>
<keyword evidence="5" id="KW-0336">GPI-anchor</keyword>
<organism evidence="14 15">
    <name type="scientific">Exophiala dermatitidis (strain ATCC 34100 / CBS 525.76 / NIH/UT8656)</name>
    <name type="common">Black yeast</name>
    <name type="synonym">Wangiella dermatitidis</name>
    <dbReference type="NCBI Taxonomy" id="858893"/>
    <lineage>
        <taxon>Eukaryota</taxon>
        <taxon>Fungi</taxon>
        <taxon>Dikarya</taxon>
        <taxon>Ascomycota</taxon>
        <taxon>Pezizomycotina</taxon>
        <taxon>Eurotiomycetes</taxon>
        <taxon>Chaetothyriomycetidae</taxon>
        <taxon>Chaetothyriales</taxon>
        <taxon>Herpotrichiellaceae</taxon>
        <taxon>Exophiala</taxon>
    </lineage>
</organism>
<dbReference type="Proteomes" id="UP000007304">
    <property type="component" value="Unassembled WGS sequence"/>
</dbReference>
<evidence type="ECO:0000256" key="3">
    <source>
        <dbReference type="ARBA" id="ARBA00010031"/>
    </source>
</evidence>
<name>H6CAP0_EXODN</name>
<keyword evidence="6 12" id="KW-0732">Signal</keyword>
<dbReference type="PROSITE" id="PS52012">
    <property type="entry name" value="CFEM"/>
    <property type="match status" value="1"/>
</dbReference>
<keyword evidence="11" id="KW-0472">Membrane</keyword>
<feature type="disulfide bond" evidence="9">
    <location>
        <begin position="52"/>
        <end position="85"/>
    </location>
</feature>
<evidence type="ECO:0000256" key="7">
    <source>
        <dbReference type="ARBA" id="ARBA00023157"/>
    </source>
</evidence>
<feature type="compositionally biased region" description="Polar residues" evidence="10">
    <location>
        <begin position="445"/>
        <end position="470"/>
    </location>
</feature>
<dbReference type="eggNOG" id="ENOG502T0XV">
    <property type="taxonomic scope" value="Eukaryota"/>
</dbReference>
<dbReference type="InterPro" id="IPR008427">
    <property type="entry name" value="Extracellular_membr_CFEM_dom"/>
</dbReference>
<evidence type="ECO:0000313" key="14">
    <source>
        <dbReference type="EMBL" id="EHY60837.1"/>
    </source>
</evidence>
<evidence type="ECO:0000256" key="12">
    <source>
        <dbReference type="SAM" id="SignalP"/>
    </source>
</evidence>
<keyword evidence="8" id="KW-0449">Lipoprotein</keyword>
<keyword evidence="7 9" id="KW-1015">Disulfide bond</keyword>
<dbReference type="EMBL" id="JH226137">
    <property type="protein sequence ID" value="EHY60837.1"/>
    <property type="molecule type" value="Genomic_DNA"/>
</dbReference>
<evidence type="ECO:0000256" key="6">
    <source>
        <dbReference type="ARBA" id="ARBA00022729"/>
    </source>
</evidence>
<evidence type="ECO:0000256" key="8">
    <source>
        <dbReference type="ARBA" id="ARBA00023288"/>
    </source>
</evidence>
<feature type="binding site" description="axial binding residue" evidence="9">
    <location>
        <position position="47"/>
    </location>
    <ligand>
        <name>heme</name>
        <dbReference type="ChEBI" id="CHEBI:30413"/>
    </ligand>
    <ligandPart>
        <name>Fe</name>
        <dbReference type="ChEBI" id="CHEBI:18248"/>
    </ligandPart>
</feature>
<keyword evidence="9" id="KW-0479">Metal-binding</keyword>
<comment type="similarity">
    <text evidence="3">Belongs to the RBT5 family.</text>
</comment>
<comment type="caution">
    <text evidence="9">Lacks conserved residue(s) required for the propagation of feature annotation.</text>
</comment>
<feature type="domain" description="CFEM" evidence="13">
    <location>
        <begin position="1"/>
        <end position="112"/>
    </location>
</feature>
<dbReference type="RefSeq" id="XP_009161298.1">
    <property type="nucleotide sequence ID" value="XM_009163050.1"/>
</dbReference>
<evidence type="ECO:0000256" key="1">
    <source>
        <dbReference type="ARBA" id="ARBA00004589"/>
    </source>
</evidence>
<dbReference type="AlphaFoldDB" id="H6CAP0"/>
<keyword evidence="11" id="KW-1133">Transmembrane helix</keyword>
<dbReference type="OMA" id="AGENACC"/>
<keyword evidence="4" id="KW-0964">Secreted</keyword>
<evidence type="ECO:0000259" key="13">
    <source>
        <dbReference type="PROSITE" id="PS52012"/>
    </source>
</evidence>
<gene>
    <name evidence="14" type="ORF">HMPREF1120_08781</name>
</gene>
<evidence type="ECO:0000256" key="5">
    <source>
        <dbReference type="ARBA" id="ARBA00022622"/>
    </source>
</evidence>
<feature type="region of interest" description="Disordered" evidence="10">
    <location>
        <begin position="336"/>
        <end position="485"/>
    </location>
</feature>
<sequence length="485" mass="50753">MYLIPLLFVQLTCFLAVQAISVQDIPQCAQQCLSNSTTAQTQCSVIDIGCLCSNTAYVSTLSCCLYQKCSEGEQATAIQFNKQECAAVNETAPDFVGCSPAGLSSALASASALGVAPVTGSATASSVTGTSSSLSSSSPSSLANSGYLTVSGDVVPETVISQSGKTPTATFAGRPLMTGSCTVPYFAIVTNNLNAAMVTEFPAIGCSDERADCCPFDPNLNQALTRCPQDYFTTANGCCPIGFQVYYTAIGAQTPCYSDPATKFIPASTPTISGLTLITDHVFSQMYMLAKPSSHGVKLPLGAKIGIAVNAVLFVGIIIALIFFIRRRRMKAAAAENARSTTFPPQEPALQMSEAPNTHELDSPEAQTTTKSPGTPGDPNWPIFPASSPPAYEHPRAKPLPSNKLSPSTPQELPGSTYIHEHHPAYSSGDSATEVTAPSSPPRTPVQQKTQKNSPVLSALTPRSGNQSPPFVSPLGSPRLPQTPP</sequence>
<dbReference type="GO" id="GO:0098552">
    <property type="term" value="C:side of membrane"/>
    <property type="evidence" value="ECO:0007669"/>
    <property type="project" value="UniProtKB-KW"/>
</dbReference>
<comment type="subcellular location">
    <subcellularLocation>
        <location evidence="1">Membrane</location>
        <topology evidence="1">Lipid-anchor</topology>
        <topology evidence="1">GPI-anchor</topology>
    </subcellularLocation>
    <subcellularLocation>
        <location evidence="2">Secreted</location>
    </subcellularLocation>
</comment>
<feature type="disulfide bond" evidence="9">
    <location>
        <begin position="43"/>
        <end position="50"/>
    </location>
</feature>
<dbReference type="GO" id="GO:0046872">
    <property type="term" value="F:metal ion binding"/>
    <property type="evidence" value="ECO:0007669"/>
    <property type="project" value="UniProtKB-UniRule"/>
</dbReference>
<keyword evidence="9" id="KW-0349">Heme</keyword>
<feature type="signal peptide" evidence="12">
    <location>
        <begin position="1"/>
        <end position="19"/>
    </location>
</feature>
<dbReference type="SMART" id="SM00747">
    <property type="entry name" value="CFEM"/>
    <property type="match status" value="1"/>
</dbReference>
<dbReference type="GO" id="GO:0005576">
    <property type="term" value="C:extracellular region"/>
    <property type="evidence" value="ECO:0007669"/>
    <property type="project" value="UniProtKB-SubCell"/>
</dbReference>
<keyword evidence="11" id="KW-0812">Transmembrane</keyword>
<dbReference type="STRING" id="858893.H6CAP0"/>
<accession>H6CAP0</accession>
<proteinExistence type="inferred from homology"/>
<feature type="transmembrane region" description="Helical" evidence="11">
    <location>
        <begin position="305"/>
        <end position="325"/>
    </location>
</feature>
<keyword evidence="9" id="KW-0408">Iron</keyword>
<dbReference type="Pfam" id="PF05730">
    <property type="entry name" value="CFEM"/>
    <property type="match status" value="1"/>
</dbReference>
<dbReference type="GeneID" id="20313420"/>
<keyword evidence="5" id="KW-0325">Glycoprotein</keyword>
<evidence type="ECO:0000313" key="15">
    <source>
        <dbReference type="Proteomes" id="UP000007304"/>
    </source>
</evidence>
<evidence type="ECO:0000256" key="10">
    <source>
        <dbReference type="SAM" id="MobiDB-lite"/>
    </source>
</evidence>
<keyword evidence="15" id="KW-1185">Reference proteome</keyword>
<feature type="compositionally biased region" description="Polar residues" evidence="10">
    <location>
        <begin position="428"/>
        <end position="438"/>
    </location>
</feature>
<evidence type="ECO:0000256" key="11">
    <source>
        <dbReference type="SAM" id="Phobius"/>
    </source>
</evidence>
<feature type="chain" id="PRO_5003603017" description="CFEM domain-containing protein" evidence="12">
    <location>
        <begin position="20"/>
        <end position="485"/>
    </location>
</feature>
<evidence type="ECO:0000256" key="2">
    <source>
        <dbReference type="ARBA" id="ARBA00004613"/>
    </source>
</evidence>
<dbReference type="HOGENOM" id="CLU_058470_0_0_1"/>
<dbReference type="OrthoDB" id="3065412at2759"/>